<dbReference type="Gene3D" id="1.10.443.10">
    <property type="entry name" value="Intergrase catalytic core"/>
    <property type="match status" value="1"/>
</dbReference>
<protein>
    <submittedName>
        <fullName evidence="3">Integrase</fullName>
    </submittedName>
</protein>
<dbReference type="InterPro" id="IPR010998">
    <property type="entry name" value="Integrase_recombinase_N"/>
</dbReference>
<gene>
    <name evidence="3" type="ORF">QEZ40_001686</name>
</gene>
<dbReference type="RefSeq" id="WP_285342853.1">
    <property type="nucleotide sequence ID" value="NZ_JASITI010000016.1"/>
</dbReference>
<sequence>MTFALQLPLTPPAPDAWIVDPDTVPEARRELIPRYGDKRWSVLALTQNPTVADDFIYWSWFPEPFREPMRHAAFCLINYPVTMGFVFQHGAPMRSKLSSGRIYKTVHHWSMFAQWLADRGIMQLAAVTQEDLAEFASYLGKTRSLARNTAQSHLIALSRLHHFGVRFLPVPQQLVEPPWLTEGVDDYLPAASSKGENGYEPISPATMGPLLVWALRFVEDFAGDILNGIEEHRSLSAAARALQRRAQPGEAAAFSAYLEALTASGEPIPVALGEQWGKNAIPGVYLAAKTGTPVNTVYNVLKNSRWRHYMQANPGPCLLETPVTATLGGQPWHEPFEFASFPTLFKHLVTACFIVLAYLTGMRPAEVLALESGCCPEPEGPQDGAGKHLIYGRQFKGAKDEDGNHLSAGVIREAPWVAIPQVVTAVRVLERFVGDDEMLFAAVKHDARTVNVRAGRSLSLATISNRVEGFIDWVNDYAEGRGRDSEVISADELGRVGIARFRRTLAWHIARRPGGLVALAVQYGHMRTLVSEGYGARSRGGIHDLMDFETARSVAEHLSDVHEALQDGNGVSGPAARRLIHSAAQGHERFGGMVTTVRQARSLLADPTLNVFENKRAYLICNYDRSKALCHPSRSGKSETPSLDRCRSTCANIARTDSHAGQMREEAARLKAQATSAVVPQPIADRMRERAEALNALASQHHTERITIEKGSG</sequence>
<organism evidence="3 4">
    <name type="scientific">Streptomyces katrae</name>
    <dbReference type="NCBI Taxonomy" id="68223"/>
    <lineage>
        <taxon>Bacteria</taxon>
        <taxon>Bacillati</taxon>
        <taxon>Actinomycetota</taxon>
        <taxon>Actinomycetes</taxon>
        <taxon>Kitasatosporales</taxon>
        <taxon>Streptomycetaceae</taxon>
        <taxon>Streptomyces</taxon>
    </lineage>
</organism>
<proteinExistence type="predicted"/>
<keyword evidence="1" id="KW-0238">DNA-binding</keyword>
<evidence type="ECO:0000256" key="2">
    <source>
        <dbReference type="ARBA" id="ARBA00023172"/>
    </source>
</evidence>
<reference evidence="3 4" key="1">
    <citation type="submission" date="2023-05" db="EMBL/GenBank/DDBJ databases">
        <title>Sequencing and Assembly of Streptomyces sp. NP73.</title>
        <authorList>
            <person name="Konwar A.N."/>
            <person name="Saikia K."/>
            <person name="Thakur D."/>
        </authorList>
    </citation>
    <scope>NUCLEOTIDE SEQUENCE [LARGE SCALE GENOMIC DNA]</scope>
    <source>
        <strain evidence="3 4">NP73</strain>
    </source>
</reference>
<evidence type="ECO:0000313" key="4">
    <source>
        <dbReference type="Proteomes" id="UP001223390"/>
    </source>
</evidence>
<evidence type="ECO:0000256" key="1">
    <source>
        <dbReference type="ARBA" id="ARBA00023125"/>
    </source>
</evidence>
<dbReference type="EMBL" id="JASITI010000016">
    <property type="protein sequence ID" value="MDK9497038.1"/>
    <property type="molecule type" value="Genomic_DNA"/>
</dbReference>
<evidence type="ECO:0000313" key="3">
    <source>
        <dbReference type="EMBL" id="MDK9497038.1"/>
    </source>
</evidence>
<dbReference type="InterPro" id="IPR011010">
    <property type="entry name" value="DNA_brk_join_enz"/>
</dbReference>
<dbReference type="SUPFAM" id="SSF56349">
    <property type="entry name" value="DNA breaking-rejoining enzymes"/>
    <property type="match status" value="1"/>
</dbReference>
<dbReference type="InterPro" id="IPR013762">
    <property type="entry name" value="Integrase-like_cat_sf"/>
</dbReference>
<keyword evidence="4" id="KW-1185">Reference proteome</keyword>
<comment type="caution">
    <text evidence="3">The sequence shown here is derived from an EMBL/GenBank/DDBJ whole genome shotgun (WGS) entry which is preliminary data.</text>
</comment>
<dbReference type="Gene3D" id="1.10.150.130">
    <property type="match status" value="1"/>
</dbReference>
<accession>A0ABT7GUA5</accession>
<dbReference type="Proteomes" id="UP001223390">
    <property type="component" value="Unassembled WGS sequence"/>
</dbReference>
<keyword evidence="2" id="KW-0233">DNA recombination</keyword>
<name>A0ABT7GUA5_9ACTN</name>